<evidence type="ECO:0000313" key="1">
    <source>
        <dbReference type="EMBL" id="MDM8144758.1"/>
    </source>
</evidence>
<keyword evidence="2" id="KW-1185">Reference proteome</keyword>
<proteinExistence type="predicted"/>
<protein>
    <recommendedName>
        <fullName evidence="3">ATP-binding protein</fullName>
    </recommendedName>
</protein>
<accession>A0ABT7U3B8</accession>
<sequence length="1153" mass="135373">MKHKVIKQRNAPIYYVIQQILNAKQDKKECARVMSNIKYNIYSPIVSQALDSLFKISTSYSKIMFGNIFPKTVSELGEGNSYFFKSENILSDFDWLYIQISKNSSALSEFVNLRTQIEKDILLGHYDIALMTLDRIKSRLGLSIWYYEMKLLIYSYSNKEKESLELLTSINKEKENSKHGFVTFLLSYLYKRCSKTYSAFAFDSELENKFRLNRTEFQKDRYSYYLFRLNFYKSHQIQDFSPILIMEATNSLIDRYNIFINLIKTLFANSQTDEEKKIYSSYAVKFYRKNKDPQLAPLVAYGNIKCLSESYFNSEYIELLEHYYSGRYDICLTKCRSFIINQLPSFDIVKIYCRSLIALNRSYSEICSNQDSILNLISKYLYNAMVEYENDEILTHLYQINKNIYGLSLACGLDNYLYGENDTKKGVLNILSLSYFDPLLCTLFKDKDIKNKYLDYGKLFIKESILFDYQRMRNNGQLSTNTEIVKYIVDTDSAIIAFQNNQYEKALVLWQSVLQENKTILPIVQCAIEYIYNCYVNLDKKQEAIAFYINYYLQGKAFVRKIDTSSLVESLYREKYKKGVKNGIDLQLFIFINAKEDERKSAVLERFCLYKDVEQVSDLIPELEFEMRNDRKKIELYFYLLASEDILRHMVYITSTKMILEEQQKIAQYLSSLSDSPNVKIYSELNQEILDTMVVYQSIKKIDKSKIYVNQAALMKYDFKEYEGLYNQFKIQLTSSGSTNSFYIVNTASDWTDINKDPSVISAKVKFTSKPFIDSACQVFTSIRDRFLFSKFGLKTYLSTSIRHGVLEGVLRSGYDGLHLLLTTENNKYIPIRYWKNKYGLMPDEQKDLMKILEKFSRGINVAIDNFKDEVLQIKVEEEDKGFFDYRITSDDMCYATVSCNWQAKTYDEFCMFLMEYLLKMTNCSLLKIRNNINCSLKDTFNKLVDNLYQEIQIFKGKHFYDDLSSAVISARTETRQKIAHIENWFYLQDAKFEDFSLVKQMDAVWSITSKMYPNILVDLNFSGPENEIILKSAYVIHISDMLTIFYNNMFSYSKVESPRPFKIEVTDEGEYIRILFENNVREDENSLNERFKEMLKSDSRLQMEGRSGLVKVNKIIKAELGCDQNRLEIKAENGKCKASVLINLKDICVRKC</sequence>
<evidence type="ECO:0000313" key="2">
    <source>
        <dbReference type="Proteomes" id="UP001228403"/>
    </source>
</evidence>
<reference evidence="2" key="1">
    <citation type="submission" date="2023-07" db="EMBL/GenBank/DDBJ databases">
        <title>Identification and characterization of horizontal gene transfer across gut microbiota members of farm animals based on homology search.</title>
        <authorList>
            <person name="Schwarzerova J."/>
            <person name="Nykrynova M."/>
            <person name="Jureckova K."/>
            <person name="Cejkova D."/>
            <person name="Rychlik I."/>
        </authorList>
    </citation>
    <scope>NUCLEOTIDE SEQUENCE [LARGE SCALE GENOMIC DNA]</scope>
    <source>
        <strain evidence="2">ET4</strain>
    </source>
</reference>
<evidence type="ECO:0008006" key="3">
    <source>
        <dbReference type="Google" id="ProtNLM"/>
    </source>
</evidence>
<organism evidence="1 2">
    <name type="scientific">Bacteroides eggerthii</name>
    <dbReference type="NCBI Taxonomy" id="28111"/>
    <lineage>
        <taxon>Bacteria</taxon>
        <taxon>Pseudomonadati</taxon>
        <taxon>Bacteroidota</taxon>
        <taxon>Bacteroidia</taxon>
        <taxon>Bacteroidales</taxon>
        <taxon>Bacteroidaceae</taxon>
        <taxon>Bacteroides</taxon>
    </lineage>
</organism>
<dbReference type="Proteomes" id="UP001228403">
    <property type="component" value="Unassembled WGS sequence"/>
</dbReference>
<name>A0ABT7U3B8_9BACE</name>
<comment type="caution">
    <text evidence="1">The sequence shown here is derived from an EMBL/GenBank/DDBJ whole genome shotgun (WGS) entry which is preliminary data.</text>
</comment>
<dbReference type="EMBL" id="JAUDCF010000003">
    <property type="protein sequence ID" value="MDM8144758.1"/>
    <property type="molecule type" value="Genomic_DNA"/>
</dbReference>
<gene>
    <name evidence="1" type="ORF">QUW02_02245</name>
</gene>